<sequence length="92" mass="10290">MISLVAASYVLVSVITYGVYAVDKRAAVKRRRRVSEKTLHLMALAGGWPGAWLAQQRLRHKTQKTRFRRLFWVTVVLNVAALSGLLAVMPLG</sequence>
<keyword evidence="1" id="KW-0812">Transmembrane</keyword>
<evidence type="ECO:0000313" key="3">
    <source>
        <dbReference type="Proteomes" id="UP001163082"/>
    </source>
</evidence>
<name>A0ABY6JMA7_9GAMM</name>
<dbReference type="Pfam" id="PF06961">
    <property type="entry name" value="DUF1294"/>
    <property type="match status" value="1"/>
</dbReference>
<organism evidence="2 3">
    <name type="scientific">Halomonas qaidamensis</name>
    <dbReference type="NCBI Taxonomy" id="2866211"/>
    <lineage>
        <taxon>Bacteria</taxon>
        <taxon>Pseudomonadati</taxon>
        <taxon>Pseudomonadota</taxon>
        <taxon>Gammaproteobacteria</taxon>
        <taxon>Oceanospirillales</taxon>
        <taxon>Halomonadaceae</taxon>
        <taxon>Halomonas</taxon>
    </lineage>
</organism>
<gene>
    <name evidence="2" type="ORF">K1Y77_09630</name>
</gene>
<dbReference type="Proteomes" id="UP001163082">
    <property type="component" value="Chromosome"/>
</dbReference>
<dbReference type="PIRSF" id="PIRSF002599">
    <property type="entry name" value="Cold_shock_A"/>
    <property type="match status" value="1"/>
</dbReference>
<evidence type="ECO:0000256" key="1">
    <source>
        <dbReference type="SAM" id="Phobius"/>
    </source>
</evidence>
<evidence type="ECO:0000313" key="2">
    <source>
        <dbReference type="EMBL" id="UYV17760.1"/>
    </source>
</evidence>
<accession>A0ABY6JMA7</accession>
<dbReference type="EMBL" id="CP080627">
    <property type="protein sequence ID" value="UYV17760.1"/>
    <property type="molecule type" value="Genomic_DNA"/>
</dbReference>
<feature type="transmembrane region" description="Helical" evidence="1">
    <location>
        <begin position="70"/>
        <end position="91"/>
    </location>
</feature>
<keyword evidence="1" id="KW-0472">Membrane</keyword>
<dbReference type="RefSeq" id="WP_030072516.1">
    <property type="nucleotide sequence ID" value="NZ_CP080627.1"/>
</dbReference>
<dbReference type="InterPro" id="IPR012156">
    <property type="entry name" value="Cold_shock_CspA"/>
</dbReference>
<protein>
    <submittedName>
        <fullName evidence="2">DUF1294 domain-containing protein</fullName>
    </submittedName>
</protein>
<keyword evidence="1" id="KW-1133">Transmembrane helix</keyword>
<proteinExistence type="predicted"/>
<feature type="transmembrane region" description="Helical" evidence="1">
    <location>
        <begin position="6"/>
        <end position="23"/>
    </location>
</feature>
<dbReference type="InterPro" id="IPR010718">
    <property type="entry name" value="DUF1294"/>
</dbReference>
<reference evidence="2 3" key="1">
    <citation type="journal article" date="2022" name="Antonie Van Leeuwenhoek">
        <title>Whole genome sequencing of the halophilic Halomonas qaidamensis XH36, a novel species strain with high ectoine production.</title>
        <authorList>
            <person name="Zhang T."/>
            <person name="Cui T."/>
            <person name="Cao Y."/>
            <person name="Li Y."/>
            <person name="Li F."/>
            <person name="Zhu D."/>
            <person name="Xing J."/>
        </authorList>
    </citation>
    <scope>NUCLEOTIDE SEQUENCE [LARGE SCALE GENOMIC DNA]</scope>
    <source>
        <strain evidence="2 3">XH36</strain>
    </source>
</reference>
<keyword evidence="3" id="KW-1185">Reference proteome</keyword>